<feature type="transmembrane region" description="Helical" evidence="1">
    <location>
        <begin position="44"/>
        <end position="70"/>
    </location>
</feature>
<name>A0A1W1UIR4_DESTI</name>
<reference evidence="2 3" key="1">
    <citation type="submission" date="2017-04" db="EMBL/GenBank/DDBJ databases">
        <authorList>
            <person name="Afonso C.L."/>
            <person name="Miller P.J."/>
            <person name="Scott M.A."/>
            <person name="Spackman E."/>
            <person name="Goraichik I."/>
            <person name="Dimitrov K.M."/>
            <person name="Suarez D.L."/>
            <person name="Swayne D.E."/>
        </authorList>
    </citation>
    <scope>NUCLEOTIDE SEQUENCE [LARGE SCALE GENOMIC DNA]</scope>
    <source>
        <strain evidence="2 3">DSM 11270</strain>
    </source>
</reference>
<dbReference type="Proteomes" id="UP000192731">
    <property type="component" value="Unassembled WGS sequence"/>
</dbReference>
<dbReference type="RefSeq" id="WP_084052052.1">
    <property type="nucleotide sequence ID" value="NZ_FWWT01000006.1"/>
</dbReference>
<dbReference type="PIRSF" id="PIRSF027391">
    <property type="entry name" value="Hpre_diP_synt_I"/>
    <property type="match status" value="1"/>
</dbReference>
<keyword evidence="3" id="KW-1185">Reference proteome</keyword>
<proteinExistence type="predicted"/>
<accession>A0A1W1UIR4</accession>
<dbReference type="InterPro" id="IPR014535">
    <property type="entry name" value="Hpre_diP_synt_I"/>
</dbReference>
<dbReference type="Gene3D" id="1.10.1760.20">
    <property type="match status" value="1"/>
</dbReference>
<dbReference type="EMBL" id="FWWT01000006">
    <property type="protein sequence ID" value="SMB80967.1"/>
    <property type="molecule type" value="Genomic_DNA"/>
</dbReference>
<keyword evidence="1" id="KW-0812">Transmembrane</keyword>
<keyword evidence="1" id="KW-0472">Membrane</keyword>
<dbReference type="Pfam" id="PF07456">
    <property type="entry name" value="Hpre_diP_synt_I"/>
    <property type="match status" value="1"/>
</dbReference>
<organism evidence="2 3">
    <name type="scientific">Desulfonispora thiosulfatigenes DSM 11270</name>
    <dbReference type="NCBI Taxonomy" id="656914"/>
    <lineage>
        <taxon>Bacteria</taxon>
        <taxon>Bacillati</taxon>
        <taxon>Bacillota</taxon>
        <taxon>Clostridia</taxon>
        <taxon>Eubacteriales</taxon>
        <taxon>Peptococcaceae</taxon>
        <taxon>Desulfonispora</taxon>
    </lineage>
</organism>
<feature type="transmembrane region" description="Helical" evidence="1">
    <location>
        <begin position="82"/>
        <end position="101"/>
    </location>
</feature>
<sequence>MKLQGKIKKQIFLAILVSIALVLHLVEAMLPNPFPIPGAKLGLANIITLITLMLYGLKEGLIVAILRVILGSLMSGTFTGPAFLISLSAALSSTFLMSIFLKFKNVFSPISVSIIGAITHNITQLFVVALLISTFNIYLYLPFLLLVAIPVGISTGYIAGLVKSHLDKLGYK</sequence>
<feature type="transmembrane region" description="Helical" evidence="1">
    <location>
        <begin position="139"/>
        <end position="162"/>
    </location>
</feature>
<dbReference type="InterPro" id="IPR010898">
    <property type="entry name" value="Hpre_diP_synth_I"/>
</dbReference>
<dbReference type="OrthoDB" id="9799095at2"/>
<dbReference type="AlphaFoldDB" id="A0A1W1UIR4"/>
<keyword evidence="1" id="KW-1133">Transmembrane helix</keyword>
<dbReference type="STRING" id="656914.SAMN00017405_2018"/>
<protein>
    <submittedName>
        <fullName evidence="2">Heptaprenyl diphosphate synthase</fullName>
    </submittedName>
</protein>
<evidence type="ECO:0000313" key="3">
    <source>
        <dbReference type="Proteomes" id="UP000192731"/>
    </source>
</evidence>
<feature type="transmembrane region" description="Helical" evidence="1">
    <location>
        <begin position="107"/>
        <end position="132"/>
    </location>
</feature>
<gene>
    <name evidence="2" type="ORF">SAMN00017405_2018</name>
</gene>
<evidence type="ECO:0000313" key="2">
    <source>
        <dbReference type="EMBL" id="SMB80967.1"/>
    </source>
</evidence>
<evidence type="ECO:0000256" key="1">
    <source>
        <dbReference type="SAM" id="Phobius"/>
    </source>
</evidence>